<organism evidence="1">
    <name type="scientific">Tetraselmis sp. GSL018</name>
    <dbReference type="NCBI Taxonomy" id="582737"/>
    <lineage>
        <taxon>Eukaryota</taxon>
        <taxon>Viridiplantae</taxon>
        <taxon>Chlorophyta</taxon>
        <taxon>core chlorophytes</taxon>
        <taxon>Chlorodendrophyceae</taxon>
        <taxon>Chlorodendrales</taxon>
        <taxon>Chlorodendraceae</taxon>
        <taxon>Tetraselmis</taxon>
    </lineage>
</organism>
<evidence type="ECO:0000313" key="1">
    <source>
        <dbReference type="EMBL" id="JAC83090.1"/>
    </source>
</evidence>
<protein>
    <submittedName>
        <fullName evidence="1">Uncharacterized protein</fullName>
    </submittedName>
</protein>
<accession>A0A061SJM9</accession>
<proteinExistence type="predicted"/>
<reference evidence="1" key="1">
    <citation type="submission" date="2014-05" db="EMBL/GenBank/DDBJ databases">
        <title>The transcriptome of the halophilic microalga Tetraselmis sp. GSL018 isolated from the Great Salt Lake, Utah.</title>
        <authorList>
            <person name="Jinkerson R.E."/>
            <person name="D'Adamo S."/>
            <person name="Posewitz M.C."/>
        </authorList>
    </citation>
    <scope>NUCLEOTIDE SEQUENCE</scope>
    <source>
        <strain evidence="1">GSL018</strain>
    </source>
</reference>
<dbReference type="AlphaFoldDB" id="A0A061SJM9"/>
<sequence length="59" mass="6819">MDQYTSSLLESLRSTAGVRNVKFTAEDPCSSVNMKYFSYFACHTCRVKLERLEHRLNLA</sequence>
<gene>
    <name evidence="1" type="ORF">TSPGSL018_4193</name>
</gene>
<dbReference type="EMBL" id="GBEZ01001927">
    <property type="protein sequence ID" value="JAC83090.1"/>
    <property type="molecule type" value="Transcribed_RNA"/>
</dbReference>
<name>A0A061SJM9_9CHLO</name>